<evidence type="ECO:0000259" key="4">
    <source>
        <dbReference type="Pfam" id="PF04586"/>
    </source>
</evidence>
<gene>
    <name evidence="5" type="ORF">E5162_14150</name>
</gene>
<evidence type="ECO:0000313" key="5">
    <source>
        <dbReference type="EMBL" id="TGY91749.1"/>
    </source>
</evidence>
<dbReference type="GO" id="GO:0006508">
    <property type="term" value="P:proteolysis"/>
    <property type="evidence" value="ECO:0007669"/>
    <property type="project" value="UniProtKB-KW"/>
</dbReference>
<comment type="caution">
    <text evidence="5">The sequence shown here is derived from an EMBL/GenBank/DDBJ whole genome shotgun (WGS) entry which is preliminary data.</text>
</comment>
<reference evidence="5 6" key="1">
    <citation type="journal article" date="2013" name="Int. J. Syst. Evol. Microbiol.">
        <title>Marinicauda pacifica gen. nov., sp. nov., a prosthecate alphaproteobacterium of the family Hyphomonadaceae isolated from deep seawater.</title>
        <authorList>
            <person name="Zhang X.Y."/>
            <person name="Li G.W."/>
            <person name="Wang C.S."/>
            <person name="Zhang Y.J."/>
            <person name="Xu X.W."/>
            <person name="Li H."/>
            <person name="Liu A."/>
            <person name="Liu C."/>
            <person name="Xie B.B."/>
            <person name="Qin Q.L."/>
            <person name="Xu Z."/>
            <person name="Chen X.L."/>
            <person name="Zhou B.C."/>
            <person name="Zhang Y.Z."/>
        </authorList>
    </citation>
    <scope>NUCLEOTIDE SEQUENCE [LARGE SCALE GENOMIC DNA]</scope>
    <source>
        <strain evidence="5 6">P-1 km-3</strain>
    </source>
</reference>
<evidence type="ECO:0000256" key="3">
    <source>
        <dbReference type="ARBA" id="ARBA00022801"/>
    </source>
</evidence>
<keyword evidence="3" id="KW-0378">Hydrolase</keyword>
<dbReference type="OrthoDB" id="9804926at2"/>
<dbReference type="AlphaFoldDB" id="A0A4V3RYU1"/>
<proteinExistence type="predicted"/>
<dbReference type="RefSeq" id="WP_135945925.1">
    <property type="nucleotide sequence ID" value="NZ_BMEI01000005.1"/>
</dbReference>
<dbReference type="InterPro" id="IPR006433">
    <property type="entry name" value="Prohead_protease"/>
</dbReference>
<feature type="domain" description="Prohead serine protease" evidence="4">
    <location>
        <begin position="9"/>
        <end position="141"/>
    </location>
</feature>
<keyword evidence="2 5" id="KW-0645">Protease</keyword>
<dbReference type="GO" id="GO:0008233">
    <property type="term" value="F:peptidase activity"/>
    <property type="evidence" value="ECO:0007669"/>
    <property type="project" value="UniProtKB-KW"/>
</dbReference>
<dbReference type="EMBL" id="SRXV01000005">
    <property type="protein sequence ID" value="TGY91749.1"/>
    <property type="molecule type" value="Genomic_DNA"/>
</dbReference>
<dbReference type="SUPFAM" id="SSF50789">
    <property type="entry name" value="Herpes virus serine proteinase, assemblin"/>
    <property type="match status" value="1"/>
</dbReference>
<dbReference type="NCBIfam" id="TIGR01543">
    <property type="entry name" value="proheadase_HK97"/>
    <property type="match status" value="1"/>
</dbReference>
<sequence length="156" mass="16259">MNEPSDPGALALSGYASVFGVTDHSGDIVVAGAFARSLAAGGAGRIRMLFQHEAGEPVGVWDEMFEDARGLFVRGRILSAGPRSRAARSLVAQGAVDGLSIGFRTVRSRPRPGGGRVLTELDLWEVSIVTFPMLGTARLTVHAPARQPGAQAAHAA</sequence>
<keyword evidence="1" id="KW-1188">Viral release from host cell</keyword>
<dbReference type="Pfam" id="PF04586">
    <property type="entry name" value="Peptidase_S78"/>
    <property type="match status" value="1"/>
</dbReference>
<evidence type="ECO:0000313" key="6">
    <source>
        <dbReference type="Proteomes" id="UP000305451"/>
    </source>
</evidence>
<organism evidence="5 6">
    <name type="scientific">Marinicauda pacifica</name>
    <dbReference type="NCBI Taxonomy" id="1133559"/>
    <lineage>
        <taxon>Bacteria</taxon>
        <taxon>Pseudomonadati</taxon>
        <taxon>Pseudomonadota</taxon>
        <taxon>Alphaproteobacteria</taxon>
        <taxon>Maricaulales</taxon>
        <taxon>Maricaulaceae</taxon>
        <taxon>Marinicauda</taxon>
    </lineage>
</organism>
<keyword evidence="6" id="KW-1185">Reference proteome</keyword>
<evidence type="ECO:0000256" key="1">
    <source>
        <dbReference type="ARBA" id="ARBA00022612"/>
    </source>
</evidence>
<dbReference type="InterPro" id="IPR054613">
    <property type="entry name" value="Peptidase_S78_dom"/>
</dbReference>
<protein>
    <submittedName>
        <fullName evidence="5">HK97 family phage prohead protease</fullName>
    </submittedName>
</protein>
<name>A0A4V3RYU1_9PROT</name>
<accession>A0A4V3RYU1</accession>
<dbReference type="Proteomes" id="UP000305451">
    <property type="component" value="Unassembled WGS sequence"/>
</dbReference>
<evidence type="ECO:0000256" key="2">
    <source>
        <dbReference type="ARBA" id="ARBA00022670"/>
    </source>
</evidence>